<feature type="domain" description="HTH marR-type" evidence="1">
    <location>
        <begin position="32"/>
        <end position="127"/>
    </location>
</feature>
<gene>
    <name evidence="2" type="ORF">V3330_13610</name>
</gene>
<dbReference type="RefSeq" id="WP_354695987.1">
    <property type="nucleotide sequence ID" value="NZ_JAZHOG010000009.1"/>
</dbReference>
<dbReference type="AlphaFoldDB" id="A0AAW9R7T9"/>
<protein>
    <submittedName>
        <fullName evidence="2">Winged helix-turn-helix transcriptional regulator</fullName>
    </submittedName>
</protein>
<dbReference type="Pfam" id="PF13412">
    <property type="entry name" value="HTH_24"/>
    <property type="match status" value="1"/>
</dbReference>
<comment type="caution">
    <text evidence="2">The sequence shown here is derived from an EMBL/GenBank/DDBJ whole genome shotgun (WGS) entry which is preliminary data.</text>
</comment>
<evidence type="ECO:0000313" key="3">
    <source>
        <dbReference type="Proteomes" id="UP001359886"/>
    </source>
</evidence>
<reference evidence="2 3" key="1">
    <citation type="submission" date="2024-02" db="EMBL/GenBank/DDBJ databases">
        <title>A novel Wenzhouxiangellaceae bacterium, isolated from coastal sediments.</title>
        <authorList>
            <person name="Du Z.-J."/>
            <person name="Ye Y.-Q."/>
            <person name="Zhang X.-Y."/>
        </authorList>
    </citation>
    <scope>NUCLEOTIDE SEQUENCE [LARGE SCALE GENOMIC DNA]</scope>
    <source>
        <strain evidence="2 3">CH-27</strain>
    </source>
</reference>
<dbReference type="EMBL" id="JAZHOG010000009">
    <property type="protein sequence ID" value="MEJ8568664.1"/>
    <property type="molecule type" value="Genomic_DNA"/>
</dbReference>
<evidence type="ECO:0000313" key="2">
    <source>
        <dbReference type="EMBL" id="MEJ8568664.1"/>
    </source>
</evidence>
<dbReference type="SMART" id="SM00347">
    <property type="entry name" value="HTH_MARR"/>
    <property type="match status" value="1"/>
</dbReference>
<dbReference type="Gene3D" id="1.10.10.10">
    <property type="entry name" value="Winged helix-like DNA-binding domain superfamily/Winged helix DNA-binding domain"/>
    <property type="match status" value="1"/>
</dbReference>
<dbReference type="GO" id="GO:0003700">
    <property type="term" value="F:DNA-binding transcription factor activity"/>
    <property type="evidence" value="ECO:0007669"/>
    <property type="project" value="InterPro"/>
</dbReference>
<evidence type="ECO:0000259" key="1">
    <source>
        <dbReference type="SMART" id="SM00347"/>
    </source>
</evidence>
<dbReference type="InterPro" id="IPR000835">
    <property type="entry name" value="HTH_MarR-typ"/>
</dbReference>
<proteinExistence type="predicted"/>
<dbReference type="SUPFAM" id="SSF46785">
    <property type="entry name" value="Winged helix' DNA-binding domain"/>
    <property type="match status" value="1"/>
</dbReference>
<dbReference type="Proteomes" id="UP001359886">
    <property type="component" value="Unassembled WGS sequence"/>
</dbReference>
<keyword evidence="3" id="KW-1185">Reference proteome</keyword>
<accession>A0AAW9R7T9</accession>
<dbReference type="InterPro" id="IPR036388">
    <property type="entry name" value="WH-like_DNA-bd_sf"/>
</dbReference>
<name>A0AAW9R7T9_9GAMM</name>
<dbReference type="InterPro" id="IPR036390">
    <property type="entry name" value="WH_DNA-bd_sf"/>
</dbReference>
<sequence>MNNNNDLKKAVDAMSERTVTELFSCAFSQPLKLLGQNDASLSSYAVFWCVAENQGITQVEVSRRTGLSAKTVSRVISLLGENDDGRGWIRQDTDPADRRVRRLTLSRRGRNVHRKLLEDVRNLGKALG</sequence>
<organism evidence="2 3">
    <name type="scientific">Elongatibacter sediminis</name>
    <dbReference type="NCBI Taxonomy" id="3119006"/>
    <lineage>
        <taxon>Bacteria</taxon>
        <taxon>Pseudomonadati</taxon>
        <taxon>Pseudomonadota</taxon>
        <taxon>Gammaproteobacteria</taxon>
        <taxon>Chromatiales</taxon>
        <taxon>Wenzhouxiangellaceae</taxon>
        <taxon>Elongatibacter</taxon>
    </lineage>
</organism>